<feature type="transmembrane region" description="Helical" evidence="1">
    <location>
        <begin position="330"/>
        <end position="351"/>
    </location>
</feature>
<feature type="transmembrane region" description="Helical" evidence="1">
    <location>
        <begin position="304"/>
        <end position="323"/>
    </location>
</feature>
<keyword evidence="1" id="KW-0472">Membrane</keyword>
<dbReference type="RefSeq" id="WP_012384206.1">
    <property type="nucleotide sequence ID" value="NC_010581.1"/>
</dbReference>
<keyword evidence="1" id="KW-1133">Transmembrane helix</keyword>
<feature type="transmembrane region" description="Helical" evidence="1">
    <location>
        <begin position="148"/>
        <end position="165"/>
    </location>
</feature>
<feature type="transmembrane region" description="Helical" evidence="1">
    <location>
        <begin position="389"/>
        <end position="410"/>
    </location>
</feature>
<evidence type="ECO:0000313" key="3">
    <source>
        <dbReference type="Proteomes" id="UP000001695"/>
    </source>
</evidence>
<gene>
    <name evidence="2" type="ordered locus">Bind_1207</name>
</gene>
<name>B2IJ86_BEII9</name>
<sequence length="518" mass="56940">MTQVTVAQAPVLHHSRALSDVRFLLRYFLILWAFLAASSTGYLPADPETRYQVAEAIVFKGNLEVAGRNSVTFEGHDYSVFFPGQTLEFLPFAVAQRLASFVVHADPAFLSRAFQFAASLIFIPATGAAAVIGFLMVLRQLGLSRRDALVASALLILCTPLWIYSGNGSEEPMLAALGIWTVWALLDARQNPAHAPDRFGLAAVLIGMGLTHRSTWIAFAAGATVLATQFLFQIGWKRVLQPRFFAWLLLACAIVSTIPLYNWLRFGTPWESGYTFFFRDYGGVFQTPLATGLVGHFLSPGKSLFLFIPILAAAPFTLFSPWVRGRLQPLAGLLIVTFLLHVFIYSKFIFWGGDLGWGTRFHVSLLPLAMLPVGLLLGAPQTGLCRTLVLALAAISFLVQVMGLSLAVHLEAFQHPETLKGLIPADNAWTWKSSQLPLRLHNILEKLQGHRLYGGAEPTPAEISINSWNIFPFRLSALMPGKATAIGLWSLWGILVLSSLIGAWRLGGRIETEKQVDP</sequence>
<proteinExistence type="predicted"/>
<dbReference type="OrthoDB" id="5495195at2"/>
<feature type="transmembrane region" description="Helical" evidence="1">
    <location>
        <begin position="113"/>
        <end position="136"/>
    </location>
</feature>
<dbReference type="eggNOG" id="COG2194">
    <property type="taxonomic scope" value="Bacteria"/>
</dbReference>
<dbReference type="HOGENOM" id="CLU_041267_0_0_5"/>
<keyword evidence="3" id="KW-1185">Reference proteome</keyword>
<keyword evidence="1" id="KW-0812">Transmembrane</keyword>
<dbReference type="EMBL" id="CP001016">
    <property type="protein sequence ID" value="ACB94849.1"/>
    <property type="molecule type" value="Genomic_DNA"/>
</dbReference>
<evidence type="ECO:0000313" key="2">
    <source>
        <dbReference type="EMBL" id="ACB94849.1"/>
    </source>
</evidence>
<accession>B2IJ86</accession>
<feature type="transmembrane region" description="Helical" evidence="1">
    <location>
        <begin position="357"/>
        <end position="377"/>
    </location>
</feature>
<dbReference type="KEGG" id="bid:Bind_1207"/>
<feature type="transmembrane region" description="Helical" evidence="1">
    <location>
        <begin position="214"/>
        <end position="232"/>
    </location>
</feature>
<dbReference type="AlphaFoldDB" id="B2IJ86"/>
<organism evidence="2 3">
    <name type="scientific">Beijerinckia indica subsp. indica (strain ATCC 9039 / DSM 1715 / NCIMB 8712)</name>
    <dbReference type="NCBI Taxonomy" id="395963"/>
    <lineage>
        <taxon>Bacteria</taxon>
        <taxon>Pseudomonadati</taxon>
        <taxon>Pseudomonadota</taxon>
        <taxon>Alphaproteobacteria</taxon>
        <taxon>Hyphomicrobiales</taxon>
        <taxon>Beijerinckiaceae</taxon>
        <taxon>Beijerinckia</taxon>
    </lineage>
</organism>
<dbReference type="Proteomes" id="UP000001695">
    <property type="component" value="Chromosome"/>
</dbReference>
<reference evidence="3" key="1">
    <citation type="submission" date="2008-03" db="EMBL/GenBank/DDBJ databases">
        <title>Complete sequence of chromosome of Beijerinckia indica subsp. indica ATCC 9039.</title>
        <authorList>
            <consortium name="US DOE Joint Genome Institute"/>
            <person name="Copeland A."/>
            <person name="Lucas S."/>
            <person name="Lapidus A."/>
            <person name="Glavina del Rio T."/>
            <person name="Dalin E."/>
            <person name="Tice H."/>
            <person name="Bruce D."/>
            <person name="Goodwin L."/>
            <person name="Pitluck S."/>
            <person name="LaButti K."/>
            <person name="Schmutz J."/>
            <person name="Larimer F."/>
            <person name="Land M."/>
            <person name="Hauser L."/>
            <person name="Kyrpides N."/>
            <person name="Mikhailova N."/>
            <person name="Dunfield P.F."/>
            <person name="Dedysh S.N."/>
            <person name="Liesack W."/>
            <person name="Saw J.H."/>
            <person name="Alam M."/>
            <person name="Chen Y."/>
            <person name="Murrell J.C."/>
            <person name="Richardson P."/>
        </authorList>
    </citation>
    <scope>NUCLEOTIDE SEQUENCE [LARGE SCALE GENOMIC DNA]</scope>
    <source>
        <strain evidence="3">ATCC 9039 / DSM 1715 / NCIMB 8712</strain>
    </source>
</reference>
<feature type="transmembrane region" description="Helical" evidence="1">
    <location>
        <begin position="483"/>
        <end position="504"/>
    </location>
</feature>
<evidence type="ECO:0008006" key="4">
    <source>
        <dbReference type="Google" id="ProtNLM"/>
    </source>
</evidence>
<dbReference type="STRING" id="395963.Bind_1207"/>
<reference evidence="2 3" key="2">
    <citation type="journal article" date="2010" name="J. Bacteriol.">
        <title>Complete genome sequence of Beijerinckia indica subsp. indica.</title>
        <authorList>
            <person name="Tamas I."/>
            <person name="Dedysh S.N."/>
            <person name="Liesack W."/>
            <person name="Stott M.B."/>
            <person name="Alam M."/>
            <person name="Murrell J.C."/>
            <person name="Dunfield P.F."/>
        </authorList>
    </citation>
    <scope>NUCLEOTIDE SEQUENCE [LARGE SCALE GENOMIC DNA]</scope>
    <source>
        <strain evidence="3">ATCC 9039 / DSM 1715 / NCIMB 8712</strain>
    </source>
</reference>
<evidence type="ECO:0000256" key="1">
    <source>
        <dbReference type="SAM" id="Phobius"/>
    </source>
</evidence>
<protein>
    <recommendedName>
        <fullName evidence="4">Glycosyltransferase RgtA/B/C/D-like domain-containing protein</fullName>
    </recommendedName>
</protein>
<feature type="transmembrane region" description="Helical" evidence="1">
    <location>
        <begin position="23"/>
        <end position="43"/>
    </location>
</feature>
<feature type="transmembrane region" description="Helical" evidence="1">
    <location>
        <begin position="244"/>
        <end position="264"/>
    </location>
</feature>